<name>A0A4Q7MLD1_9BURK</name>
<evidence type="ECO:0000256" key="3">
    <source>
        <dbReference type="ARBA" id="ARBA00022475"/>
    </source>
</evidence>
<reference evidence="8 9" key="1">
    <citation type="submission" date="2019-02" db="EMBL/GenBank/DDBJ databases">
        <title>Genomic Encyclopedia of Type Strains, Phase IV (KMG-IV): sequencing the most valuable type-strain genomes for metagenomic binning, comparative biology and taxonomic classification.</title>
        <authorList>
            <person name="Goeker M."/>
        </authorList>
    </citation>
    <scope>NUCLEOTIDE SEQUENCE [LARGE SCALE GENOMIC DNA]</scope>
    <source>
        <strain evidence="8 9">DSM 16618</strain>
    </source>
</reference>
<dbReference type="EMBL" id="SGWZ01000004">
    <property type="protein sequence ID" value="RZS67409.1"/>
    <property type="molecule type" value="Genomic_DNA"/>
</dbReference>
<feature type="transmembrane region" description="Helical" evidence="7">
    <location>
        <begin position="387"/>
        <end position="404"/>
    </location>
</feature>
<evidence type="ECO:0000256" key="7">
    <source>
        <dbReference type="SAM" id="Phobius"/>
    </source>
</evidence>
<dbReference type="GO" id="GO:0005886">
    <property type="term" value="C:plasma membrane"/>
    <property type="evidence" value="ECO:0007669"/>
    <property type="project" value="UniProtKB-SubCell"/>
</dbReference>
<comment type="subcellular location">
    <subcellularLocation>
        <location evidence="1">Cell membrane</location>
        <topology evidence="1">Multi-pass membrane protein</topology>
    </subcellularLocation>
</comment>
<feature type="transmembrane region" description="Helical" evidence="7">
    <location>
        <begin position="364"/>
        <end position="381"/>
    </location>
</feature>
<dbReference type="Pfam" id="PF04632">
    <property type="entry name" value="FUSC"/>
    <property type="match status" value="1"/>
</dbReference>
<dbReference type="PANTHER" id="PTHR30509:SF9">
    <property type="entry name" value="MULTIDRUG RESISTANCE PROTEIN MDTO"/>
    <property type="match status" value="1"/>
</dbReference>
<evidence type="ECO:0000256" key="1">
    <source>
        <dbReference type="ARBA" id="ARBA00004651"/>
    </source>
</evidence>
<dbReference type="InterPro" id="IPR006726">
    <property type="entry name" value="PHBA_efflux_AaeB/fusaric-R"/>
</dbReference>
<feature type="transmembrane region" description="Helical" evidence="7">
    <location>
        <begin position="499"/>
        <end position="519"/>
    </location>
</feature>
<keyword evidence="6 7" id="KW-0472">Membrane</keyword>
<accession>A0A4Q7MLD1</accession>
<keyword evidence="2" id="KW-0813">Transport</keyword>
<dbReference type="PANTHER" id="PTHR30509">
    <property type="entry name" value="P-HYDROXYBENZOIC ACID EFFLUX PUMP SUBUNIT-RELATED"/>
    <property type="match status" value="1"/>
</dbReference>
<evidence type="ECO:0000256" key="2">
    <source>
        <dbReference type="ARBA" id="ARBA00022448"/>
    </source>
</evidence>
<feature type="transmembrane region" description="Helical" evidence="7">
    <location>
        <begin position="147"/>
        <end position="165"/>
    </location>
</feature>
<evidence type="ECO:0000313" key="9">
    <source>
        <dbReference type="Proteomes" id="UP000292039"/>
    </source>
</evidence>
<evidence type="ECO:0000256" key="6">
    <source>
        <dbReference type="ARBA" id="ARBA00023136"/>
    </source>
</evidence>
<comment type="caution">
    <text evidence="8">The sequence shown here is derived from an EMBL/GenBank/DDBJ whole genome shotgun (WGS) entry which is preliminary data.</text>
</comment>
<dbReference type="GO" id="GO:0022857">
    <property type="term" value="F:transmembrane transporter activity"/>
    <property type="evidence" value="ECO:0007669"/>
    <property type="project" value="InterPro"/>
</dbReference>
<feature type="transmembrane region" description="Helical" evidence="7">
    <location>
        <begin position="20"/>
        <end position="39"/>
    </location>
</feature>
<feature type="transmembrane region" description="Helical" evidence="7">
    <location>
        <begin position="438"/>
        <end position="456"/>
    </location>
</feature>
<evidence type="ECO:0000313" key="8">
    <source>
        <dbReference type="EMBL" id="RZS67409.1"/>
    </source>
</evidence>
<keyword evidence="5 7" id="KW-1133">Transmembrane helix</keyword>
<evidence type="ECO:0000256" key="4">
    <source>
        <dbReference type="ARBA" id="ARBA00022692"/>
    </source>
</evidence>
<feature type="transmembrane region" description="Helical" evidence="7">
    <location>
        <begin position="89"/>
        <end position="106"/>
    </location>
</feature>
<feature type="transmembrane region" description="Helical" evidence="7">
    <location>
        <begin position="463"/>
        <end position="479"/>
    </location>
</feature>
<keyword evidence="3" id="KW-1003">Cell membrane</keyword>
<dbReference type="AlphaFoldDB" id="A0A4Q7MLD1"/>
<keyword evidence="4 7" id="KW-0812">Transmembrane</keyword>
<feature type="transmembrane region" description="Helical" evidence="7">
    <location>
        <begin position="411"/>
        <end position="432"/>
    </location>
</feature>
<organism evidence="8 9">
    <name type="scientific">Kerstersia gyiorum</name>
    <dbReference type="NCBI Taxonomy" id="206506"/>
    <lineage>
        <taxon>Bacteria</taxon>
        <taxon>Pseudomonadati</taxon>
        <taxon>Pseudomonadota</taxon>
        <taxon>Betaproteobacteria</taxon>
        <taxon>Burkholderiales</taxon>
        <taxon>Alcaligenaceae</taxon>
        <taxon>Kerstersia</taxon>
    </lineage>
</organism>
<sequence>MNLAERLDTWGFDRARLGFTLRTAIAACCAVVLAWLAGFEHPQWSGMTVWAASQPMRGQLLEKSVFRVQGTILGALFGTGLLAAAQGQAWVLVLGLSVWIGLCAWAGNVMRGFASYGAMLAGYSAAMVALLHSQQADNPFAVGLDRLLTVLLGVLVALALGWFFARKSNYRHLAQQARQQGREVLELLCQALVPGKGADFRRSQQLLADMAAAEEALDGQGAGSLKARAAVRALRRQLAAQVSLLLWMRRLPQASETAAFGQALQDAAAVLASGGSARQAGVALARAAGLAHSRALQEALESMAQACRRYDQVETDTVARRGVAAMQLATRWPGRVRQRAAVRQAGMRQNEVALHRDWRGGREAGARAALAILFAGTVWQWTEWEAGPFMLLGVAIMTTIFSTADNPVRLLRMVVLGQSLGVLGALACRWLVWPQMDSAAGLVFSMLPFVLLGGLFMGHRRGAGPLGFDFSMVFLLLLQPDWPLPVSDAASLLHSLQTALAVVLGPLLGLLAFALVFPVDSARRMRALSAAMMQELQKMAARRGVSRRRSGWRIRLSHRVLALVRWADKSGRSRDEVIQEGYAAMLLGASILHMDEVLLTPGQTPVAARRLAATLIRLQRLEDAPVRAAQALHRCAASLAGAPGVDVRLLGDAAQALEQSLARRPAGRGPRRPK</sequence>
<protein>
    <submittedName>
        <fullName evidence="8">Putative membrane protein YccC</fullName>
    </submittedName>
</protein>
<evidence type="ECO:0000256" key="5">
    <source>
        <dbReference type="ARBA" id="ARBA00022989"/>
    </source>
</evidence>
<dbReference type="Proteomes" id="UP000292039">
    <property type="component" value="Unassembled WGS sequence"/>
</dbReference>
<proteinExistence type="predicted"/>
<gene>
    <name evidence="8" type="ORF">EV679_2629</name>
</gene>
<feature type="transmembrane region" description="Helical" evidence="7">
    <location>
        <begin position="113"/>
        <end position="132"/>
    </location>
</feature>